<reference evidence="2" key="1">
    <citation type="submission" date="2022-03" db="EMBL/GenBank/DDBJ databases">
        <authorList>
            <person name="Martin H S."/>
        </authorList>
    </citation>
    <scope>NUCLEOTIDE SEQUENCE</scope>
</reference>
<name>A0ABN8I2R3_9NEOP</name>
<sequence length="113" mass="12499">MFLEFSPPFWNAFTRQFEYNPSTMKLEWAESESDFGLEEAAFYEGPTPTAAPMRKKVSFSLRLDLCDEGGGAPEGIKSEPPEAEEPRAMQKVPSLSDLSDPEASLDGCDRGVT</sequence>
<feature type="non-terminal residue" evidence="2">
    <location>
        <position position="1"/>
    </location>
</feature>
<proteinExistence type="predicted"/>
<protein>
    <submittedName>
        <fullName evidence="2">Uncharacterized protein</fullName>
    </submittedName>
</protein>
<feature type="region of interest" description="Disordered" evidence="1">
    <location>
        <begin position="68"/>
        <end position="113"/>
    </location>
</feature>
<evidence type="ECO:0000313" key="2">
    <source>
        <dbReference type="EMBL" id="CAH2045393.1"/>
    </source>
</evidence>
<keyword evidence="3" id="KW-1185">Reference proteome</keyword>
<dbReference type="EMBL" id="OW152828">
    <property type="protein sequence ID" value="CAH2045393.1"/>
    <property type="molecule type" value="Genomic_DNA"/>
</dbReference>
<feature type="compositionally biased region" description="Basic and acidic residues" evidence="1">
    <location>
        <begin position="76"/>
        <end position="88"/>
    </location>
</feature>
<gene>
    <name evidence="2" type="ORF">IPOD504_LOCUS5051</name>
</gene>
<evidence type="ECO:0000313" key="3">
    <source>
        <dbReference type="Proteomes" id="UP000837857"/>
    </source>
</evidence>
<dbReference type="Proteomes" id="UP000837857">
    <property type="component" value="Chromosome 16"/>
</dbReference>
<accession>A0ABN8I2R3</accession>
<organism evidence="2 3">
    <name type="scientific">Iphiclides podalirius</name>
    <name type="common">scarce swallowtail</name>
    <dbReference type="NCBI Taxonomy" id="110791"/>
    <lineage>
        <taxon>Eukaryota</taxon>
        <taxon>Metazoa</taxon>
        <taxon>Ecdysozoa</taxon>
        <taxon>Arthropoda</taxon>
        <taxon>Hexapoda</taxon>
        <taxon>Insecta</taxon>
        <taxon>Pterygota</taxon>
        <taxon>Neoptera</taxon>
        <taxon>Endopterygota</taxon>
        <taxon>Lepidoptera</taxon>
        <taxon>Glossata</taxon>
        <taxon>Ditrysia</taxon>
        <taxon>Papilionoidea</taxon>
        <taxon>Papilionidae</taxon>
        <taxon>Papilioninae</taxon>
        <taxon>Iphiclides</taxon>
    </lineage>
</organism>
<evidence type="ECO:0000256" key="1">
    <source>
        <dbReference type="SAM" id="MobiDB-lite"/>
    </source>
</evidence>